<dbReference type="PANTHER" id="PTHR48493:SF1">
    <property type="entry name" value="UBIQUITIN-LIKE DOMAIN-CONTAINING CTD PHOSPHATASE 1"/>
    <property type="match status" value="1"/>
</dbReference>
<dbReference type="SUPFAM" id="SSF54236">
    <property type="entry name" value="Ubiquitin-like"/>
    <property type="match status" value="1"/>
</dbReference>
<evidence type="ECO:0000256" key="6">
    <source>
        <dbReference type="ARBA" id="ARBA00022801"/>
    </source>
</evidence>
<dbReference type="Gene3D" id="3.10.20.90">
    <property type="entry name" value="Phosphatidylinositol 3-kinase Catalytic Subunit, Chain A, domain 1"/>
    <property type="match status" value="1"/>
</dbReference>
<dbReference type="InterPro" id="IPR051658">
    <property type="entry name" value="UBLCP1"/>
</dbReference>
<dbReference type="InterPro" id="IPR000626">
    <property type="entry name" value="Ubiquitin-like_dom"/>
</dbReference>
<name>A0A6G1SC20_9ACAR</name>
<dbReference type="NCBIfam" id="TIGR02245">
    <property type="entry name" value="HAD_IIID1"/>
    <property type="match status" value="1"/>
</dbReference>
<dbReference type="GO" id="GO:0005634">
    <property type="term" value="C:nucleus"/>
    <property type="evidence" value="ECO:0007669"/>
    <property type="project" value="UniProtKB-SubCell"/>
</dbReference>
<dbReference type="InterPro" id="IPR036412">
    <property type="entry name" value="HAD-like_sf"/>
</dbReference>
<dbReference type="SUPFAM" id="SSF56784">
    <property type="entry name" value="HAD-like"/>
    <property type="match status" value="1"/>
</dbReference>
<dbReference type="GO" id="GO:0046872">
    <property type="term" value="F:metal ion binding"/>
    <property type="evidence" value="ECO:0007669"/>
    <property type="project" value="UniProtKB-KW"/>
</dbReference>
<dbReference type="Pfam" id="PF00240">
    <property type="entry name" value="ubiquitin"/>
    <property type="match status" value="1"/>
</dbReference>
<feature type="domain" description="Ubiquitin-like" evidence="14">
    <location>
        <begin position="48"/>
        <end position="127"/>
    </location>
</feature>
<dbReference type="EC" id="3.1.3.16" evidence="3"/>
<dbReference type="GO" id="GO:0090364">
    <property type="term" value="P:regulation of proteasome assembly"/>
    <property type="evidence" value="ECO:0007669"/>
    <property type="project" value="InterPro"/>
</dbReference>
<dbReference type="InterPro" id="IPR029071">
    <property type="entry name" value="Ubiquitin-like_domsf"/>
</dbReference>
<dbReference type="Gene3D" id="3.40.50.1000">
    <property type="entry name" value="HAD superfamily/HAD-like"/>
    <property type="match status" value="1"/>
</dbReference>
<keyword evidence="7" id="KW-0460">Magnesium</keyword>
<evidence type="ECO:0000256" key="1">
    <source>
        <dbReference type="ARBA" id="ARBA00001946"/>
    </source>
</evidence>
<comment type="subcellular location">
    <subcellularLocation>
        <location evidence="2">Nucleus</location>
    </subcellularLocation>
</comment>
<protein>
    <recommendedName>
        <fullName evidence="4">Ubiquitin-like domain-containing CTD phosphatase 1</fullName>
        <ecNumber evidence="3">3.1.3.16</ecNumber>
    </recommendedName>
    <alternativeName>
        <fullName evidence="10">Nuclear proteasome inhibitor UBLCP1</fullName>
    </alternativeName>
</protein>
<evidence type="ECO:0000256" key="2">
    <source>
        <dbReference type="ARBA" id="ARBA00004123"/>
    </source>
</evidence>
<sequence length="373" mass="43366">MTTITKSDNGHHLEQASTSSNMLGNEPLAQDTEITEANEKSINEETDLTVIIKHGGTEHKIENLLQDHTISYLKSQIEELTNVRVCRQKLFGLKTKSGKALTDDITLEETLITDKMKIMMMGSQEDDIKSIERASKHKLPPLDDDFDFEDDDPITDARIPREPAYHAKIFRRVKHYKIKMLNEPRPNKKLLVLDIDYTLFDHRSTAQTAAELMRPYLHEFLTSAYQHYDIVIWSATSMRYIEAKMNELKVANNPNYKIVFYLDSGAMISVESQKYGLLNVKPLAVIWGKFPGQYTHKNTIMFDDTRRNFLMNPQNGLKIKAFREAWKNRETDQELFLLSIYLSKIAELDDFTSLDHKYWQRAIDIHKRHKPSK</sequence>
<dbReference type="EMBL" id="GGYP01003148">
    <property type="protein sequence ID" value="MDE47919.1"/>
    <property type="molecule type" value="Transcribed_RNA"/>
</dbReference>
<gene>
    <name evidence="16" type="primary">UBLCP1</name>
    <name evidence="16" type="ORF">g.12725</name>
</gene>
<dbReference type="InterPro" id="IPR023214">
    <property type="entry name" value="HAD_sf"/>
</dbReference>
<evidence type="ECO:0000256" key="5">
    <source>
        <dbReference type="ARBA" id="ARBA00022723"/>
    </source>
</evidence>
<dbReference type="AlphaFoldDB" id="A0A6G1SC20"/>
<comment type="catalytic activity">
    <reaction evidence="12">
        <text>O-phospho-L-threonyl-[protein] + H2O = L-threonyl-[protein] + phosphate</text>
        <dbReference type="Rhea" id="RHEA:47004"/>
        <dbReference type="Rhea" id="RHEA-COMP:11060"/>
        <dbReference type="Rhea" id="RHEA-COMP:11605"/>
        <dbReference type="ChEBI" id="CHEBI:15377"/>
        <dbReference type="ChEBI" id="CHEBI:30013"/>
        <dbReference type="ChEBI" id="CHEBI:43474"/>
        <dbReference type="ChEBI" id="CHEBI:61977"/>
        <dbReference type="EC" id="3.1.3.16"/>
    </reaction>
</comment>
<evidence type="ECO:0000256" key="11">
    <source>
        <dbReference type="ARBA" id="ARBA00047761"/>
    </source>
</evidence>
<evidence type="ECO:0000256" key="10">
    <source>
        <dbReference type="ARBA" id="ARBA00032039"/>
    </source>
</evidence>
<dbReference type="PROSITE" id="PS50053">
    <property type="entry name" value="UBIQUITIN_2"/>
    <property type="match status" value="1"/>
</dbReference>
<evidence type="ECO:0000259" key="15">
    <source>
        <dbReference type="PROSITE" id="PS50969"/>
    </source>
</evidence>
<dbReference type="SMART" id="SM00577">
    <property type="entry name" value="CPDc"/>
    <property type="match status" value="1"/>
</dbReference>
<keyword evidence="6" id="KW-0378">Hydrolase</keyword>
<feature type="domain" description="FCP1 homology" evidence="15">
    <location>
        <begin position="184"/>
        <end position="345"/>
    </location>
</feature>
<comment type="cofactor">
    <cofactor evidence="1">
        <name>Mg(2+)</name>
        <dbReference type="ChEBI" id="CHEBI:18420"/>
    </cofactor>
</comment>
<evidence type="ECO:0000256" key="8">
    <source>
        <dbReference type="ARBA" id="ARBA00022912"/>
    </source>
</evidence>
<reference evidence="16" key="1">
    <citation type="submission" date="2018-10" db="EMBL/GenBank/DDBJ databases">
        <title>Transcriptome assembly of Aceria tosichella (Wheat curl mite) Type 2.</title>
        <authorList>
            <person name="Scully E.D."/>
            <person name="Geib S.M."/>
            <person name="Palmer N.A."/>
            <person name="Gupta A.K."/>
            <person name="Sarath G."/>
            <person name="Tatineni S."/>
        </authorList>
    </citation>
    <scope>NUCLEOTIDE SEQUENCE</scope>
    <source>
        <strain evidence="16">LincolnNE</strain>
    </source>
</reference>
<keyword evidence="8" id="KW-0904">Protein phosphatase</keyword>
<keyword evidence="5" id="KW-0479">Metal-binding</keyword>
<evidence type="ECO:0000313" key="16">
    <source>
        <dbReference type="EMBL" id="MDE47919.1"/>
    </source>
</evidence>
<proteinExistence type="predicted"/>
<evidence type="ECO:0000256" key="7">
    <source>
        <dbReference type="ARBA" id="ARBA00022842"/>
    </source>
</evidence>
<dbReference type="SMART" id="SM00213">
    <property type="entry name" value="UBQ"/>
    <property type="match status" value="1"/>
</dbReference>
<evidence type="ECO:0000256" key="9">
    <source>
        <dbReference type="ARBA" id="ARBA00023242"/>
    </source>
</evidence>
<evidence type="ECO:0000256" key="3">
    <source>
        <dbReference type="ARBA" id="ARBA00013081"/>
    </source>
</evidence>
<dbReference type="Pfam" id="PF03031">
    <property type="entry name" value="NIF"/>
    <property type="match status" value="1"/>
</dbReference>
<evidence type="ECO:0000256" key="12">
    <source>
        <dbReference type="ARBA" id="ARBA00048336"/>
    </source>
</evidence>
<evidence type="ECO:0000256" key="4">
    <source>
        <dbReference type="ARBA" id="ARBA00014187"/>
    </source>
</evidence>
<evidence type="ECO:0000256" key="13">
    <source>
        <dbReference type="SAM" id="MobiDB-lite"/>
    </source>
</evidence>
<dbReference type="PANTHER" id="PTHR48493">
    <property type="entry name" value="UBIQUITIN-LIKE DOMAIN-CONTAINING CTD PHOSPHATASE 1"/>
    <property type="match status" value="1"/>
</dbReference>
<feature type="region of interest" description="Disordered" evidence="13">
    <location>
        <begin position="1"/>
        <end position="25"/>
    </location>
</feature>
<accession>A0A6G1SC20</accession>
<dbReference type="PROSITE" id="PS50969">
    <property type="entry name" value="FCP1"/>
    <property type="match status" value="1"/>
</dbReference>
<organism evidence="16">
    <name type="scientific">Aceria tosichella</name>
    <name type="common">wheat curl mite</name>
    <dbReference type="NCBI Taxonomy" id="561515"/>
    <lineage>
        <taxon>Eukaryota</taxon>
        <taxon>Metazoa</taxon>
        <taxon>Ecdysozoa</taxon>
        <taxon>Arthropoda</taxon>
        <taxon>Chelicerata</taxon>
        <taxon>Arachnida</taxon>
        <taxon>Acari</taxon>
        <taxon>Acariformes</taxon>
        <taxon>Trombidiformes</taxon>
        <taxon>Prostigmata</taxon>
        <taxon>Eupodina</taxon>
        <taxon>Eriophyoidea</taxon>
        <taxon>Eriophyidae</taxon>
        <taxon>Eriophyinae</taxon>
        <taxon>Aceriini</taxon>
        <taxon>Aceria</taxon>
    </lineage>
</organism>
<evidence type="ECO:0000259" key="14">
    <source>
        <dbReference type="PROSITE" id="PS50053"/>
    </source>
</evidence>
<comment type="catalytic activity">
    <reaction evidence="11">
        <text>O-phospho-L-seryl-[protein] + H2O = L-seryl-[protein] + phosphate</text>
        <dbReference type="Rhea" id="RHEA:20629"/>
        <dbReference type="Rhea" id="RHEA-COMP:9863"/>
        <dbReference type="Rhea" id="RHEA-COMP:11604"/>
        <dbReference type="ChEBI" id="CHEBI:15377"/>
        <dbReference type="ChEBI" id="CHEBI:29999"/>
        <dbReference type="ChEBI" id="CHEBI:43474"/>
        <dbReference type="ChEBI" id="CHEBI:83421"/>
        <dbReference type="EC" id="3.1.3.16"/>
    </reaction>
</comment>
<dbReference type="GO" id="GO:0004722">
    <property type="term" value="F:protein serine/threonine phosphatase activity"/>
    <property type="evidence" value="ECO:0007669"/>
    <property type="project" value="UniProtKB-EC"/>
</dbReference>
<dbReference type="InterPro" id="IPR004274">
    <property type="entry name" value="FCP1_dom"/>
</dbReference>
<dbReference type="InterPro" id="IPR011943">
    <property type="entry name" value="HAD-SF_hydro_IIID"/>
</dbReference>
<keyword evidence="9" id="KW-0539">Nucleus</keyword>